<accession>A0A6A6ZCD9</accession>
<dbReference type="Proteomes" id="UP000799424">
    <property type="component" value="Unassembled WGS sequence"/>
</dbReference>
<dbReference type="OrthoDB" id="3681451at2759"/>
<dbReference type="Pfam" id="PF20253">
    <property type="entry name" value="DUF6604"/>
    <property type="match status" value="1"/>
</dbReference>
<proteinExistence type="predicted"/>
<name>A0A6A6ZCD9_9PLEO</name>
<keyword evidence="3" id="KW-1185">Reference proteome</keyword>
<dbReference type="PANTHER" id="PTHR38795:SF1">
    <property type="entry name" value="DUF6604 DOMAIN-CONTAINING PROTEIN"/>
    <property type="match status" value="1"/>
</dbReference>
<protein>
    <recommendedName>
        <fullName evidence="1">DUF6604 domain-containing protein</fullName>
    </recommendedName>
</protein>
<dbReference type="InterPro" id="IPR046539">
    <property type="entry name" value="DUF6604"/>
</dbReference>
<dbReference type="AlphaFoldDB" id="A0A6A6ZCD9"/>
<organism evidence="2 3">
    <name type="scientific">Ophiobolus disseminans</name>
    <dbReference type="NCBI Taxonomy" id="1469910"/>
    <lineage>
        <taxon>Eukaryota</taxon>
        <taxon>Fungi</taxon>
        <taxon>Dikarya</taxon>
        <taxon>Ascomycota</taxon>
        <taxon>Pezizomycotina</taxon>
        <taxon>Dothideomycetes</taxon>
        <taxon>Pleosporomycetidae</taxon>
        <taxon>Pleosporales</taxon>
        <taxon>Pleosporineae</taxon>
        <taxon>Phaeosphaeriaceae</taxon>
        <taxon>Ophiobolus</taxon>
    </lineage>
</organism>
<evidence type="ECO:0000313" key="3">
    <source>
        <dbReference type="Proteomes" id="UP000799424"/>
    </source>
</evidence>
<reference evidence="2" key="1">
    <citation type="journal article" date="2020" name="Stud. Mycol.">
        <title>101 Dothideomycetes genomes: a test case for predicting lifestyles and emergence of pathogens.</title>
        <authorList>
            <person name="Haridas S."/>
            <person name="Albert R."/>
            <person name="Binder M."/>
            <person name="Bloem J."/>
            <person name="Labutti K."/>
            <person name="Salamov A."/>
            <person name="Andreopoulos B."/>
            <person name="Baker S."/>
            <person name="Barry K."/>
            <person name="Bills G."/>
            <person name="Bluhm B."/>
            <person name="Cannon C."/>
            <person name="Castanera R."/>
            <person name="Culley D."/>
            <person name="Daum C."/>
            <person name="Ezra D."/>
            <person name="Gonzalez J."/>
            <person name="Henrissat B."/>
            <person name="Kuo A."/>
            <person name="Liang C."/>
            <person name="Lipzen A."/>
            <person name="Lutzoni F."/>
            <person name="Magnuson J."/>
            <person name="Mondo S."/>
            <person name="Nolan M."/>
            <person name="Ohm R."/>
            <person name="Pangilinan J."/>
            <person name="Park H.-J."/>
            <person name="Ramirez L."/>
            <person name="Alfaro M."/>
            <person name="Sun H."/>
            <person name="Tritt A."/>
            <person name="Yoshinaga Y."/>
            <person name="Zwiers L.-H."/>
            <person name="Turgeon B."/>
            <person name="Goodwin S."/>
            <person name="Spatafora J."/>
            <person name="Crous P."/>
            <person name="Grigoriev I."/>
        </authorList>
    </citation>
    <scope>NUCLEOTIDE SEQUENCE</scope>
    <source>
        <strain evidence="2">CBS 113818</strain>
    </source>
</reference>
<gene>
    <name evidence="2" type="ORF">CC86DRAFT_413658</name>
</gene>
<sequence>MTSMLPNDVYDNYQAYKIGTNIYVTWLVSTSRHITTKGLLACAETIVKKPPKQFEVPLYVAESAARAIRQRTKATAWHLGQTTQDLKEIDGDNYSESNDAHAFFTTTLKRTLELLRPFIQKVRRAKEARTTPVDEITNRFSTLEIEGLADKDISEVNGETVPTPAVTPRITYVVDQGLEDLHFAIVFFLMTFSQIKEVVRTTWHRYAIDGDLDRITAAATSQAAMQLIKNSVHEFTSQFLQVFSMHDFYLGLSWHPNVEKLILKDPRVAPNDDKASPLLSFPNNEAIYGRTRMNPFLSGMIALVVAQAVCELRLVYHNLTGCALAHAHLYNCLRHCRNSNRPQPLLEQEWPDMETFFALAGSSSIFKGDRPYTLALCANCFMLAYKMPLSTLAPTKRATHDPKGAYRGVLKYECIPIINTLFTEGIQSRTFMNPSAKPLLDAIQTTANSRTNKGITPAVYRSPIGILLIFQRLLQREMRALHFIFDFLYTTSARINTRIYEELKLDFSVPGVLSHTFEDNVQVPLVIMMHERAYHLHCMNGLHSDERKVYTKPIQEAAKVIGEYMMQKREETTFGTERLKIQARTGAAELLDGIALDDTAALDDDRPTLVGEGVMKMLDAVSVDGKLDNTAVLDDVWLDDDDKAVLEERVVSVDDGVMRLLDDANAELPDSDDDTELIDDSAELLAEDEVALQEAERADAVTVTIEAEADAVTVTTDAEGAEAVTVTIEAAEAA</sequence>
<evidence type="ECO:0000259" key="1">
    <source>
        <dbReference type="Pfam" id="PF20253"/>
    </source>
</evidence>
<dbReference type="EMBL" id="MU006249">
    <property type="protein sequence ID" value="KAF2818772.1"/>
    <property type="molecule type" value="Genomic_DNA"/>
</dbReference>
<feature type="domain" description="DUF6604" evidence="1">
    <location>
        <begin position="32"/>
        <end position="236"/>
    </location>
</feature>
<dbReference type="PANTHER" id="PTHR38795">
    <property type="entry name" value="DUF6604 DOMAIN-CONTAINING PROTEIN"/>
    <property type="match status" value="1"/>
</dbReference>
<evidence type="ECO:0000313" key="2">
    <source>
        <dbReference type="EMBL" id="KAF2818772.1"/>
    </source>
</evidence>